<feature type="domain" description="4Fe-4S ferredoxin-type" evidence="4">
    <location>
        <begin position="233"/>
        <end position="254"/>
    </location>
</feature>
<dbReference type="GO" id="GO:0046872">
    <property type="term" value="F:metal ion binding"/>
    <property type="evidence" value="ECO:0007669"/>
    <property type="project" value="UniProtKB-KW"/>
</dbReference>
<dbReference type="RefSeq" id="WP_090470570.1">
    <property type="nucleotide sequence ID" value="NZ_FOWF01000006.1"/>
</dbReference>
<dbReference type="PROSITE" id="PS51379">
    <property type="entry name" value="4FE4S_FER_2"/>
    <property type="match status" value="2"/>
</dbReference>
<dbReference type="Pfam" id="PF00037">
    <property type="entry name" value="Fer4"/>
    <property type="match status" value="1"/>
</dbReference>
<reference evidence="5 6" key="1">
    <citation type="submission" date="2016-10" db="EMBL/GenBank/DDBJ databases">
        <authorList>
            <person name="de Groot N.N."/>
        </authorList>
    </citation>
    <scope>NUCLEOTIDE SEQUENCE [LARGE SCALE GENOMIC DNA]</scope>
    <source>
        <strain evidence="5 6">KHGC13</strain>
    </source>
</reference>
<evidence type="ECO:0000259" key="4">
    <source>
        <dbReference type="PROSITE" id="PS51379"/>
    </source>
</evidence>
<dbReference type="InterPro" id="IPR017900">
    <property type="entry name" value="4Fe4S_Fe_S_CS"/>
</dbReference>
<evidence type="ECO:0000256" key="1">
    <source>
        <dbReference type="ARBA" id="ARBA00022723"/>
    </source>
</evidence>
<feature type="domain" description="4Fe-4S ferredoxin-type" evidence="4">
    <location>
        <begin position="197"/>
        <end position="227"/>
    </location>
</feature>
<keyword evidence="3" id="KW-0411">Iron-sulfur</keyword>
<dbReference type="Gene3D" id="3.30.70.20">
    <property type="match status" value="1"/>
</dbReference>
<dbReference type="OrthoDB" id="9813995at2"/>
<evidence type="ECO:0000313" key="5">
    <source>
        <dbReference type="EMBL" id="SFU44773.1"/>
    </source>
</evidence>
<dbReference type="SUPFAM" id="SSF52218">
    <property type="entry name" value="Flavoproteins"/>
    <property type="match status" value="1"/>
</dbReference>
<keyword evidence="1" id="KW-0479">Metal-binding</keyword>
<dbReference type="AlphaFoldDB" id="A0A1I7G8M5"/>
<dbReference type="PANTHER" id="PTHR43122:SF1">
    <property type="entry name" value="IRON-SULFUR-BINDING PROTEIN"/>
    <property type="match status" value="1"/>
</dbReference>
<dbReference type="GO" id="GO:0051536">
    <property type="term" value="F:iron-sulfur cluster binding"/>
    <property type="evidence" value="ECO:0007669"/>
    <property type="project" value="UniProtKB-KW"/>
</dbReference>
<dbReference type="PANTHER" id="PTHR43122">
    <property type="entry name" value="FERREDOXIN SUBUNIT OF PYRUVATE:FLAVODOXIN OXIDOREDUCTASE-RELATED"/>
    <property type="match status" value="1"/>
</dbReference>
<sequence length="278" mass="30903">MGIQKIWSVYFSCTDTTKRMTSFLADRMGEALGISRRETLDFTAPAARREGGYEFGPEDLVVFGMPVYAGRLPNLIMPYVRDGFRGNAAPAVPVVMYGNRNYDDALIELRNLLTENRFRPFAAAAFPAEHSFSRILGAGRPDGDDFRAAGRFAEQAAEKLAAREEDPSFAPVPVAGCWPLRPYFTPRDREGKPIRFLPAKPETKDTCTRCGICVSACPLGSIDPADPARIIGKCMKCCACVKKCPEEAKYFADPGFLYHKEELEAMYAGIRREPETFL</sequence>
<keyword evidence="6" id="KW-1185">Reference proteome</keyword>
<evidence type="ECO:0000256" key="3">
    <source>
        <dbReference type="ARBA" id="ARBA00023014"/>
    </source>
</evidence>
<name>A0A1I7G8M5_9FIRM</name>
<gene>
    <name evidence="5" type="ORF">SAMN05216508_10563</name>
</gene>
<evidence type="ECO:0000256" key="2">
    <source>
        <dbReference type="ARBA" id="ARBA00023004"/>
    </source>
</evidence>
<dbReference type="STRING" id="155865.SAMN05216515_10664"/>
<dbReference type="PROSITE" id="PS00198">
    <property type="entry name" value="4FE4S_FER_1"/>
    <property type="match status" value="1"/>
</dbReference>
<proteinExistence type="predicted"/>
<organism evidence="5 6">
    <name type="scientific">Eubacterium pyruvativorans</name>
    <dbReference type="NCBI Taxonomy" id="155865"/>
    <lineage>
        <taxon>Bacteria</taxon>
        <taxon>Bacillati</taxon>
        <taxon>Bacillota</taxon>
        <taxon>Clostridia</taxon>
        <taxon>Eubacteriales</taxon>
        <taxon>Eubacteriaceae</taxon>
        <taxon>Eubacterium</taxon>
    </lineage>
</organism>
<dbReference type="EMBL" id="FPBT01000005">
    <property type="protein sequence ID" value="SFU44773.1"/>
    <property type="molecule type" value="Genomic_DNA"/>
</dbReference>
<dbReference type="InterPro" id="IPR017896">
    <property type="entry name" value="4Fe4S_Fe-S-bd"/>
</dbReference>
<dbReference type="Proteomes" id="UP000198817">
    <property type="component" value="Unassembled WGS sequence"/>
</dbReference>
<evidence type="ECO:0000313" key="6">
    <source>
        <dbReference type="Proteomes" id="UP000198817"/>
    </source>
</evidence>
<protein>
    <submittedName>
        <fullName evidence="5">4Fe-4S binding domain-containing protein</fullName>
    </submittedName>
</protein>
<accession>A0A1I7G8M5</accession>
<dbReference type="InterPro" id="IPR029039">
    <property type="entry name" value="Flavoprotein-like_sf"/>
</dbReference>
<dbReference type="SUPFAM" id="SSF54862">
    <property type="entry name" value="4Fe-4S ferredoxins"/>
    <property type="match status" value="1"/>
</dbReference>
<keyword evidence="2" id="KW-0408">Iron</keyword>